<dbReference type="InterPro" id="IPR019734">
    <property type="entry name" value="TPR_rpt"/>
</dbReference>
<proteinExistence type="predicted"/>
<dbReference type="Gene3D" id="3.30.70.270">
    <property type="match status" value="1"/>
</dbReference>
<keyword evidence="2" id="KW-0812">Transmembrane</keyword>
<dbReference type="GO" id="GO:0016787">
    <property type="term" value="F:hydrolase activity"/>
    <property type="evidence" value="ECO:0007669"/>
    <property type="project" value="UniProtKB-KW"/>
</dbReference>
<gene>
    <name evidence="4" type="ORF">CHF27_006725</name>
</gene>
<dbReference type="InterPro" id="IPR043128">
    <property type="entry name" value="Rev_trsase/Diguanyl_cyclase"/>
</dbReference>
<accession>A0A371ITK6</accession>
<dbReference type="SUPFAM" id="SSF55073">
    <property type="entry name" value="Nucleotide cyclase"/>
    <property type="match status" value="1"/>
</dbReference>
<dbReference type="GO" id="GO:0043709">
    <property type="term" value="P:cell adhesion involved in single-species biofilm formation"/>
    <property type="evidence" value="ECO:0007669"/>
    <property type="project" value="TreeGrafter"/>
</dbReference>
<keyword evidence="2" id="KW-1133">Transmembrane helix</keyword>
<dbReference type="SMART" id="SM00028">
    <property type="entry name" value="TPR"/>
    <property type="match status" value="4"/>
</dbReference>
<evidence type="ECO:0000256" key="2">
    <source>
        <dbReference type="SAM" id="Phobius"/>
    </source>
</evidence>
<dbReference type="InterPro" id="IPR011990">
    <property type="entry name" value="TPR-like_helical_dom_sf"/>
</dbReference>
<dbReference type="Proteomes" id="UP000243494">
    <property type="component" value="Unassembled WGS sequence"/>
</dbReference>
<sequence>MLSNKYIQNIQNKIIKQKDSFQKYFILGYFRYYKDDLKNAKTYFEKAMNYIEDEKNLKVICYNSKFLMKYWAFERNYEKANEVFKKTCNYIPKKQYVFLYEPMMDMARYLSVASRKSEIGMKALDDIVKNIANLTDGINLCKYNSYYQIYRVDKSYAREVNYLLKAIKLSESLDDEFLLSRLICDLGAVYYELRDYKNAEEAMQRAFNIMKKYESKNIFLKNYILMNLVELYMDLEKYDKALEKGQQIKYVQKLNKMITSQDLKNMIDIIKSNIYIQKKQLNSAEKLLYSVKEKIVDKKKINMLYTYYYYNLALGNLNLARGENKQAIIYYKQAEEISEKEYVKEIKLLDKIADVYHQLGDEKSRANYQQLLVNLYNKNELSRNKENRDYLINHLEKEGELIKSGKKQLFFYKSLSIVTIIVFLIISFLVRKLRQLKKQNIVDGLTSVYNRKYFDFCYNKAILKKENISIIMIDIDDFKKINDTYGHSTGDLFIKTTAKIIKNLLDKEDLVFRYGGEEFCVLIKNKDIHEVIELAENIRMFTESIKLKEKLKVTLSLGIGFTNKGEDALKLADENLYKAKNTGKNKVVFK</sequence>
<keyword evidence="4" id="KW-0378">Hydrolase</keyword>
<dbReference type="Pfam" id="PF13181">
    <property type="entry name" value="TPR_8"/>
    <property type="match status" value="1"/>
</dbReference>
<keyword evidence="5" id="KW-1185">Reference proteome</keyword>
<dbReference type="PANTHER" id="PTHR45138:SF9">
    <property type="entry name" value="DIGUANYLATE CYCLASE DGCM-RELATED"/>
    <property type="match status" value="1"/>
</dbReference>
<evidence type="ECO:0000313" key="4">
    <source>
        <dbReference type="EMBL" id="RDY23810.1"/>
    </source>
</evidence>
<organism evidence="4 5">
    <name type="scientific">Romboutsia maritimum</name>
    <dbReference type="NCBI Taxonomy" id="2020948"/>
    <lineage>
        <taxon>Bacteria</taxon>
        <taxon>Bacillati</taxon>
        <taxon>Bacillota</taxon>
        <taxon>Clostridia</taxon>
        <taxon>Peptostreptococcales</taxon>
        <taxon>Peptostreptococcaceae</taxon>
        <taxon>Romboutsia</taxon>
    </lineage>
</organism>
<dbReference type="CDD" id="cd01949">
    <property type="entry name" value="GGDEF"/>
    <property type="match status" value="1"/>
</dbReference>
<dbReference type="AlphaFoldDB" id="A0A371ITK6"/>
<dbReference type="FunFam" id="3.30.70.270:FF:000001">
    <property type="entry name" value="Diguanylate cyclase domain protein"/>
    <property type="match status" value="1"/>
</dbReference>
<comment type="caution">
    <text evidence="4">The sequence shown here is derived from an EMBL/GenBank/DDBJ whole genome shotgun (WGS) entry which is preliminary data.</text>
</comment>
<keyword evidence="1" id="KW-0802">TPR repeat</keyword>
<protein>
    <submittedName>
        <fullName evidence="4">GTP cyclohydrolase IIa</fullName>
    </submittedName>
</protein>
<dbReference type="RefSeq" id="WP_095404617.1">
    <property type="nucleotide sequence ID" value="NZ_NOJZ02000008.1"/>
</dbReference>
<keyword evidence="2" id="KW-0472">Membrane</keyword>
<evidence type="ECO:0000256" key="1">
    <source>
        <dbReference type="PROSITE-ProRule" id="PRU00339"/>
    </source>
</evidence>
<dbReference type="InterPro" id="IPR050469">
    <property type="entry name" value="Diguanylate_Cyclase"/>
</dbReference>
<dbReference type="NCBIfam" id="TIGR00254">
    <property type="entry name" value="GGDEF"/>
    <property type="match status" value="1"/>
</dbReference>
<dbReference type="PANTHER" id="PTHR45138">
    <property type="entry name" value="REGULATORY COMPONENTS OF SENSORY TRANSDUCTION SYSTEM"/>
    <property type="match status" value="1"/>
</dbReference>
<evidence type="ECO:0000259" key="3">
    <source>
        <dbReference type="PROSITE" id="PS50887"/>
    </source>
</evidence>
<dbReference type="GO" id="GO:0005886">
    <property type="term" value="C:plasma membrane"/>
    <property type="evidence" value="ECO:0007669"/>
    <property type="project" value="TreeGrafter"/>
</dbReference>
<feature type="domain" description="GGDEF" evidence="3">
    <location>
        <begin position="466"/>
        <end position="590"/>
    </location>
</feature>
<dbReference type="PROSITE" id="PS50005">
    <property type="entry name" value="TPR"/>
    <property type="match status" value="1"/>
</dbReference>
<dbReference type="PROSITE" id="PS50887">
    <property type="entry name" value="GGDEF"/>
    <property type="match status" value="1"/>
</dbReference>
<dbReference type="InterPro" id="IPR000160">
    <property type="entry name" value="GGDEF_dom"/>
</dbReference>
<dbReference type="SMART" id="SM00267">
    <property type="entry name" value="GGDEF"/>
    <property type="match status" value="1"/>
</dbReference>
<dbReference type="Gene3D" id="1.25.40.10">
    <property type="entry name" value="Tetratricopeptide repeat domain"/>
    <property type="match status" value="1"/>
</dbReference>
<evidence type="ECO:0000313" key="5">
    <source>
        <dbReference type="Proteomes" id="UP000243494"/>
    </source>
</evidence>
<feature type="transmembrane region" description="Helical" evidence="2">
    <location>
        <begin position="410"/>
        <end position="430"/>
    </location>
</feature>
<dbReference type="GO" id="GO:0052621">
    <property type="term" value="F:diguanylate cyclase activity"/>
    <property type="evidence" value="ECO:0007669"/>
    <property type="project" value="TreeGrafter"/>
</dbReference>
<dbReference type="InterPro" id="IPR029787">
    <property type="entry name" value="Nucleotide_cyclase"/>
</dbReference>
<dbReference type="SUPFAM" id="SSF48452">
    <property type="entry name" value="TPR-like"/>
    <property type="match status" value="2"/>
</dbReference>
<feature type="repeat" description="TPR" evidence="1">
    <location>
        <begin position="180"/>
        <end position="213"/>
    </location>
</feature>
<dbReference type="EMBL" id="NOJZ02000008">
    <property type="protein sequence ID" value="RDY23810.1"/>
    <property type="molecule type" value="Genomic_DNA"/>
</dbReference>
<name>A0A371ITK6_9FIRM</name>
<reference evidence="4 5" key="1">
    <citation type="journal article" date="2017" name="Genome Announc.">
        <title>Draft Genome Sequence of Romboutsia maritimum sp. nov. Strain CCRI-22766(T), Isolated from Coastal Estuarine Mud.</title>
        <authorList>
            <person name="Maheux A.F."/>
            <person name="Boudreau D.K."/>
            <person name="Berube E."/>
            <person name="Boissinot M."/>
            <person name="Raymond F."/>
            <person name="Brodeur S."/>
            <person name="Corbeil J."/>
            <person name="Brightwell G."/>
            <person name="Broda D."/>
            <person name="Omar R.F."/>
            <person name="Bergeron M.G."/>
        </authorList>
    </citation>
    <scope>NUCLEOTIDE SEQUENCE [LARGE SCALE GENOMIC DNA]</scope>
    <source>
        <strain evidence="4 5">CCRI-22766</strain>
    </source>
</reference>
<dbReference type="OrthoDB" id="9805474at2"/>
<dbReference type="Pfam" id="PF00990">
    <property type="entry name" value="GGDEF"/>
    <property type="match status" value="1"/>
</dbReference>
<dbReference type="GO" id="GO:1902201">
    <property type="term" value="P:negative regulation of bacterial-type flagellum-dependent cell motility"/>
    <property type="evidence" value="ECO:0007669"/>
    <property type="project" value="TreeGrafter"/>
</dbReference>